<sequence>MTYIYDSEQQNEFSELQLDDQFFDNDCYPYILEYPISSPFDARNDTSNNSCSQSCLCDILNCKQVNSFTPPQKAIQNENANDASNFFDTENFTSWKGEFEEYVDNTHEFEGSNKSPGFAAKPRKKSPPQKNQPKSSRQLIYKKGKEHERIKNHWGYGTENEIKHWQSTIAIIGKFGSLPKFSGLRKLLEILVSHFPADAGIKLSRSEKRNKVLCIAWFHENWNFLEPYFQGLPQDILQL</sequence>
<evidence type="ECO:0000256" key="1">
    <source>
        <dbReference type="SAM" id="MobiDB-lite"/>
    </source>
</evidence>
<keyword evidence="3" id="KW-1185">Reference proteome</keyword>
<feature type="region of interest" description="Disordered" evidence="1">
    <location>
        <begin position="109"/>
        <end position="142"/>
    </location>
</feature>
<reference evidence="2" key="1">
    <citation type="submission" date="2016-10" db="EMBL/GenBank/DDBJ databases">
        <authorList>
            <person name="Benchimol M."/>
            <person name="Almeida L.G."/>
            <person name="Vasconcelos A.T."/>
            <person name="Perreira-Neves A."/>
            <person name="Rosa I.A."/>
            <person name="Tasca T."/>
            <person name="Bogo M.R."/>
            <person name="de Souza W."/>
        </authorList>
    </citation>
    <scope>NUCLEOTIDE SEQUENCE [LARGE SCALE GENOMIC DNA]</scope>
    <source>
        <strain evidence="2">K</strain>
    </source>
</reference>
<organism evidence="2 3">
    <name type="scientific">Tritrichomonas foetus</name>
    <dbReference type="NCBI Taxonomy" id="1144522"/>
    <lineage>
        <taxon>Eukaryota</taxon>
        <taxon>Metamonada</taxon>
        <taxon>Parabasalia</taxon>
        <taxon>Tritrichomonadida</taxon>
        <taxon>Tritrichomonadidae</taxon>
        <taxon>Tritrichomonas</taxon>
    </lineage>
</organism>
<evidence type="ECO:0000313" key="3">
    <source>
        <dbReference type="Proteomes" id="UP000179807"/>
    </source>
</evidence>
<dbReference type="GeneID" id="94844827"/>
<dbReference type="AlphaFoldDB" id="A0A1J4JLJ6"/>
<gene>
    <name evidence="2" type="ORF">TRFO_35203</name>
</gene>
<protein>
    <submittedName>
        <fullName evidence="2">Uncharacterized protein</fullName>
    </submittedName>
</protein>
<dbReference type="RefSeq" id="XP_068351558.1">
    <property type="nucleotide sequence ID" value="XM_068510123.1"/>
</dbReference>
<accession>A0A1J4JLJ6</accession>
<name>A0A1J4JLJ6_9EUKA</name>
<feature type="compositionally biased region" description="Low complexity" evidence="1">
    <location>
        <begin position="128"/>
        <end position="138"/>
    </location>
</feature>
<evidence type="ECO:0000313" key="2">
    <source>
        <dbReference type="EMBL" id="OHS98421.1"/>
    </source>
</evidence>
<dbReference type="Proteomes" id="UP000179807">
    <property type="component" value="Unassembled WGS sequence"/>
</dbReference>
<proteinExistence type="predicted"/>
<comment type="caution">
    <text evidence="2">The sequence shown here is derived from an EMBL/GenBank/DDBJ whole genome shotgun (WGS) entry which is preliminary data.</text>
</comment>
<dbReference type="VEuPathDB" id="TrichDB:TRFO_35203"/>
<dbReference type="EMBL" id="MLAK01001057">
    <property type="protein sequence ID" value="OHS98421.1"/>
    <property type="molecule type" value="Genomic_DNA"/>
</dbReference>